<dbReference type="PANTHER" id="PTHR36978">
    <property type="entry name" value="P-LOOP CONTAINING NUCLEOTIDE TRIPHOSPHATE HYDROLASE"/>
    <property type="match status" value="1"/>
</dbReference>
<keyword evidence="1" id="KW-1133">Transmembrane helix</keyword>
<name>A0A7S2A9X9_TRICV</name>
<reference evidence="2" key="1">
    <citation type="submission" date="2021-01" db="EMBL/GenBank/DDBJ databases">
        <authorList>
            <person name="Corre E."/>
            <person name="Pelletier E."/>
            <person name="Niang G."/>
            <person name="Scheremetjew M."/>
            <person name="Finn R."/>
            <person name="Kale V."/>
            <person name="Holt S."/>
            <person name="Cochrane G."/>
            <person name="Meng A."/>
            <person name="Brown T."/>
            <person name="Cohen L."/>
        </authorList>
    </citation>
    <scope>NUCLEOTIDE SEQUENCE</scope>
    <source>
        <strain evidence="2">Grunow 1884</strain>
    </source>
</reference>
<dbReference type="Pfam" id="PF17784">
    <property type="entry name" value="Sulfotransfer_4"/>
    <property type="match status" value="1"/>
</dbReference>
<dbReference type="InterPro" id="IPR027417">
    <property type="entry name" value="P-loop_NTPase"/>
</dbReference>
<sequence>MEAEQCSSIQVIGAGLGRTGTLSLRVALETLGYKTYHFVHPSHAATWAAYSRGLADSDDILDLIVDSGFTATCDQPTADLYVEQLRRYPGAKVILTVRDSGDRWATSWKTLMDFIEVQERPFSLSYPTFIQWIPFMQHWKEMRSIMGTHIGLPPGELIRGWRSKPDGWLAEQYEMHNARVMETVPSSQLLVFNVKEGWAPLCDFLEKNIPNEPFPFVNESSDIEFAWKTMIVLSYAWIPAAISAVALMWNFLRRSR</sequence>
<organism evidence="2">
    <name type="scientific">Trieres chinensis</name>
    <name type="common">Marine centric diatom</name>
    <name type="synonym">Odontella sinensis</name>
    <dbReference type="NCBI Taxonomy" id="1514140"/>
    <lineage>
        <taxon>Eukaryota</taxon>
        <taxon>Sar</taxon>
        <taxon>Stramenopiles</taxon>
        <taxon>Ochrophyta</taxon>
        <taxon>Bacillariophyta</taxon>
        <taxon>Mediophyceae</taxon>
        <taxon>Biddulphiophycidae</taxon>
        <taxon>Eupodiscales</taxon>
        <taxon>Parodontellaceae</taxon>
        <taxon>Trieres</taxon>
    </lineage>
</organism>
<evidence type="ECO:0000256" key="1">
    <source>
        <dbReference type="SAM" id="Phobius"/>
    </source>
</evidence>
<dbReference type="Gene3D" id="3.40.50.300">
    <property type="entry name" value="P-loop containing nucleotide triphosphate hydrolases"/>
    <property type="match status" value="1"/>
</dbReference>
<feature type="transmembrane region" description="Helical" evidence="1">
    <location>
        <begin position="225"/>
        <end position="252"/>
    </location>
</feature>
<gene>
    <name evidence="2" type="ORF">OSIN01602_LOCUS21875</name>
</gene>
<proteinExistence type="predicted"/>
<keyword evidence="1" id="KW-0472">Membrane</keyword>
<protein>
    <recommendedName>
        <fullName evidence="3">P-loop containing nucleoside triphosphate hydrolase protein</fullName>
    </recommendedName>
</protein>
<evidence type="ECO:0008006" key="3">
    <source>
        <dbReference type="Google" id="ProtNLM"/>
    </source>
</evidence>
<dbReference type="EMBL" id="HBGO01037797">
    <property type="protein sequence ID" value="CAD9361554.1"/>
    <property type="molecule type" value="Transcribed_RNA"/>
</dbReference>
<dbReference type="SUPFAM" id="SSF52540">
    <property type="entry name" value="P-loop containing nucleoside triphosphate hydrolases"/>
    <property type="match status" value="1"/>
</dbReference>
<dbReference type="InterPro" id="IPR040632">
    <property type="entry name" value="Sulfotransfer_4"/>
</dbReference>
<dbReference type="PANTHER" id="PTHR36978:SF4">
    <property type="entry name" value="P-LOOP CONTAINING NUCLEOSIDE TRIPHOSPHATE HYDROLASE PROTEIN"/>
    <property type="match status" value="1"/>
</dbReference>
<accession>A0A7S2A9X9</accession>
<dbReference type="AlphaFoldDB" id="A0A7S2A9X9"/>
<evidence type="ECO:0000313" key="2">
    <source>
        <dbReference type="EMBL" id="CAD9361554.1"/>
    </source>
</evidence>
<keyword evidence="1" id="KW-0812">Transmembrane</keyword>